<keyword evidence="4" id="KW-0067">ATP-binding</keyword>
<dbReference type="PANTHER" id="PTHR18934:SF221">
    <property type="entry name" value="ATP-DEPENDENT RNA HELICASE DHX34-RELATED"/>
    <property type="match status" value="1"/>
</dbReference>
<evidence type="ECO:0000256" key="1">
    <source>
        <dbReference type="ARBA" id="ARBA00022741"/>
    </source>
</evidence>
<reference evidence="8 9" key="1">
    <citation type="submission" date="2024-11" db="EMBL/GenBank/DDBJ databases">
        <title>Adaptive evolution of stress response genes in parasites aligns with host niche diversity.</title>
        <authorList>
            <person name="Hahn C."/>
            <person name="Resl P."/>
        </authorList>
    </citation>
    <scope>NUCLEOTIDE SEQUENCE [LARGE SCALE GENOMIC DNA]</scope>
    <source>
        <strain evidence="8">EGGRZ-B1_66</strain>
        <tissue evidence="8">Body</tissue>
    </source>
</reference>
<dbReference type="Gene3D" id="3.40.50.300">
    <property type="entry name" value="P-loop containing nucleotide triphosphate hydrolases"/>
    <property type="match status" value="2"/>
</dbReference>
<dbReference type="AlphaFoldDB" id="A0ABD2Q4P4"/>
<dbReference type="InterPro" id="IPR014001">
    <property type="entry name" value="Helicase_ATP-bd"/>
</dbReference>
<evidence type="ECO:0000256" key="5">
    <source>
        <dbReference type="SAM" id="MobiDB-lite"/>
    </source>
</evidence>
<keyword evidence="9" id="KW-1185">Reference proteome</keyword>
<comment type="caution">
    <text evidence="8">The sequence shown here is derived from an EMBL/GenBank/DDBJ whole genome shotgun (WGS) entry which is preliminary data.</text>
</comment>
<evidence type="ECO:0000259" key="6">
    <source>
        <dbReference type="PROSITE" id="PS51192"/>
    </source>
</evidence>
<dbReference type="PROSITE" id="PS51194">
    <property type="entry name" value="HELICASE_CTER"/>
    <property type="match status" value="1"/>
</dbReference>
<keyword evidence="1" id="KW-0547">Nucleotide-binding</keyword>
<dbReference type="InterPro" id="IPR007502">
    <property type="entry name" value="Helicase-assoc_dom"/>
</dbReference>
<gene>
    <name evidence="8" type="primary">DHX34</name>
    <name evidence="8" type="ORF">Ciccas_007204</name>
</gene>
<dbReference type="Proteomes" id="UP001626550">
    <property type="component" value="Unassembled WGS sequence"/>
</dbReference>
<organism evidence="8 9">
    <name type="scientific">Cichlidogyrus casuarinus</name>
    <dbReference type="NCBI Taxonomy" id="1844966"/>
    <lineage>
        <taxon>Eukaryota</taxon>
        <taxon>Metazoa</taxon>
        <taxon>Spiralia</taxon>
        <taxon>Lophotrochozoa</taxon>
        <taxon>Platyhelminthes</taxon>
        <taxon>Monogenea</taxon>
        <taxon>Monopisthocotylea</taxon>
        <taxon>Dactylogyridea</taxon>
        <taxon>Ancyrocephalidae</taxon>
        <taxon>Cichlidogyrus</taxon>
    </lineage>
</organism>
<dbReference type="InterPro" id="IPR001650">
    <property type="entry name" value="Helicase_C-like"/>
</dbReference>
<feature type="domain" description="Helicase ATP-binding" evidence="6">
    <location>
        <begin position="75"/>
        <end position="234"/>
    </location>
</feature>
<proteinExistence type="predicted"/>
<dbReference type="InterPro" id="IPR027417">
    <property type="entry name" value="P-loop_NTPase"/>
</dbReference>
<keyword evidence="2" id="KW-0378">Hydrolase</keyword>
<dbReference type="Pfam" id="PF00270">
    <property type="entry name" value="DEAD"/>
    <property type="match status" value="1"/>
</dbReference>
<protein>
    <submittedName>
        <fullName evidence="8">DEAH (Asp-Glu-Ala-His) box polypeptide 34</fullName>
    </submittedName>
</protein>
<feature type="compositionally biased region" description="Acidic residues" evidence="5">
    <location>
        <begin position="672"/>
        <end position="684"/>
    </location>
</feature>
<evidence type="ECO:0000259" key="7">
    <source>
        <dbReference type="PROSITE" id="PS51194"/>
    </source>
</evidence>
<dbReference type="FunFam" id="3.40.50.300:FF:002670">
    <property type="entry name" value="Os03g0282700 protein"/>
    <property type="match status" value="1"/>
</dbReference>
<dbReference type="GO" id="GO:0005524">
    <property type="term" value="F:ATP binding"/>
    <property type="evidence" value="ECO:0007669"/>
    <property type="project" value="UniProtKB-KW"/>
</dbReference>
<dbReference type="GO" id="GO:0016787">
    <property type="term" value="F:hydrolase activity"/>
    <property type="evidence" value="ECO:0007669"/>
    <property type="project" value="UniProtKB-KW"/>
</dbReference>
<sequence>MSVTTVNFRLEDYIRHLSTSSKQNKNTLSHENLAGIHLLFDMYLDYLQKEKIKTLEKIRSDRSNLPITPFKQEILNLVKENSVILIAGDTGCGKSTQVPQFLNESYKKIAVTQPRRIACMSLAQRVKCESLCQRSSKVGHMIRFEKSANKFTEIVFITEGLLLRQMQSDPMLSSYDVIILDEVHERHWQTDCLLGLIKCLTFARSEIRVVLMSATINFDLFCSFFDNCPVIQVPGRLYPIQLKYQPLTPGEEESERLSPAPYLRLLQHIDQNYPAGERGDLLVFLAGMSDIQTVLSALKAYAETSKRWIVLALHSALSIEEQERIFHVPPITVRKCILSTNIAETSVTIDGIRFVADSGKMKEISWENSTRMRRLKQCSISQASAEQRKGRAGRTGPGVCFRLYNEADFLQWPKFNIPEIRRVPLDSIVLQMVAMGLPDITKFPFIEIPHEKAIEEALQLLIDHNAVQRFSNNRLTITPLGRLLADLPVDLSIGRMLVIASMFGVVQKVLTLAAAFSVQNPFSMKISSSQSAKSKMKMTERLREFESDDGSIFTVTSIFDEWLNIKSRFTAHIDMKTLSCSSKRPRSSDEEGPVNPSLWCQKLGIEEQRFHEMVRIRSQFTQLLRSCGLITAPKMEESHDEETRKKHKKMINYAKKREQAHSGRKRVLTLMDDADEESDSDEETETRKKHFGRQKGEQETSDLLAKDLELFLCYNINELASSLDEQRRSLTKADILLLKVVLAGGLYPHLAAGDAANSYRVSHKGGVQGPGAEMVFHTPGSNFIMLQPNDTFTKNPDVLFPQEKYEQTDTEEPSASNVNSKSSRIPFARDHQLLVYFDLMETTKPFMLNPIRVPMLPILLLFSRKIDTNHDASRIIFDNWIEIEVTDLLLSQKALACVIWLRIKMELLMKIKLNQSGEVASGDSGLETQSHIPAESRPSVDNLVAQKKLQKLLMISLASFLSSSPGGYYRYRKLLAADSKKMYRSVKTKKNPDVAVSQEHGGYKVNDYLVINSLYMKRSDKDEEDEDYMRDQEAADLTLRLISKMNQSKMAGIDSQIENQ</sequence>
<dbReference type="Pfam" id="PF00271">
    <property type="entry name" value="Helicase_C"/>
    <property type="match status" value="1"/>
</dbReference>
<accession>A0ABD2Q4P4</accession>
<dbReference type="Gene3D" id="1.20.120.1080">
    <property type="match status" value="1"/>
</dbReference>
<name>A0ABD2Q4P4_9PLAT</name>
<feature type="domain" description="Helicase C-terminal" evidence="7">
    <location>
        <begin position="268"/>
        <end position="436"/>
    </location>
</feature>
<dbReference type="PROSITE" id="PS51192">
    <property type="entry name" value="HELICASE_ATP_BIND_1"/>
    <property type="match status" value="1"/>
</dbReference>
<dbReference type="PANTHER" id="PTHR18934">
    <property type="entry name" value="ATP-DEPENDENT RNA HELICASE"/>
    <property type="match status" value="1"/>
</dbReference>
<evidence type="ECO:0000313" key="8">
    <source>
        <dbReference type="EMBL" id="KAL3314182.1"/>
    </source>
</evidence>
<dbReference type="CDD" id="cd18791">
    <property type="entry name" value="SF2_C_RHA"/>
    <property type="match status" value="1"/>
</dbReference>
<evidence type="ECO:0000313" key="9">
    <source>
        <dbReference type="Proteomes" id="UP001626550"/>
    </source>
</evidence>
<dbReference type="Pfam" id="PF21010">
    <property type="entry name" value="HA2_C"/>
    <property type="match status" value="1"/>
</dbReference>
<dbReference type="SUPFAM" id="SSF52540">
    <property type="entry name" value="P-loop containing nucleoside triphosphate hydrolases"/>
    <property type="match status" value="1"/>
</dbReference>
<dbReference type="InterPro" id="IPR011545">
    <property type="entry name" value="DEAD/DEAH_box_helicase_dom"/>
</dbReference>
<evidence type="ECO:0000256" key="4">
    <source>
        <dbReference type="ARBA" id="ARBA00022840"/>
    </source>
</evidence>
<keyword evidence="3" id="KW-0347">Helicase</keyword>
<dbReference type="SMART" id="SM00487">
    <property type="entry name" value="DEXDc"/>
    <property type="match status" value="1"/>
</dbReference>
<dbReference type="SMART" id="SM00490">
    <property type="entry name" value="HELICc"/>
    <property type="match status" value="1"/>
</dbReference>
<evidence type="ECO:0000256" key="2">
    <source>
        <dbReference type="ARBA" id="ARBA00022801"/>
    </source>
</evidence>
<dbReference type="SMART" id="SM00847">
    <property type="entry name" value="HA2"/>
    <property type="match status" value="1"/>
</dbReference>
<evidence type="ECO:0000256" key="3">
    <source>
        <dbReference type="ARBA" id="ARBA00022806"/>
    </source>
</evidence>
<feature type="region of interest" description="Disordered" evidence="5">
    <location>
        <begin position="655"/>
        <end position="698"/>
    </location>
</feature>
<dbReference type="EMBL" id="JBJKFK010001074">
    <property type="protein sequence ID" value="KAL3314182.1"/>
    <property type="molecule type" value="Genomic_DNA"/>
</dbReference>
<dbReference type="FunFam" id="3.40.50.300:FF:000725">
    <property type="entry name" value="probable ATP-dependent RNA helicase DHX34"/>
    <property type="match status" value="1"/>
</dbReference>
<dbReference type="GO" id="GO:0004386">
    <property type="term" value="F:helicase activity"/>
    <property type="evidence" value="ECO:0007669"/>
    <property type="project" value="UniProtKB-KW"/>
</dbReference>